<feature type="compositionally biased region" description="Low complexity" evidence="1">
    <location>
        <begin position="265"/>
        <end position="278"/>
    </location>
</feature>
<evidence type="ECO:0000256" key="2">
    <source>
        <dbReference type="SAM" id="SignalP"/>
    </source>
</evidence>
<feature type="signal peptide" evidence="2">
    <location>
        <begin position="1"/>
        <end position="25"/>
    </location>
</feature>
<gene>
    <name evidence="3" type="ORF">L0M17_15190</name>
</gene>
<organism evidence="3 4">
    <name type="scientific">Sinomonas terrae</name>
    <dbReference type="NCBI Taxonomy" id="2908838"/>
    <lineage>
        <taxon>Bacteria</taxon>
        <taxon>Bacillati</taxon>
        <taxon>Actinomycetota</taxon>
        <taxon>Actinomycetes</taxon>
        <taxon>Micrococcales</taxon>
        <taxon>Micrococcaceae</taxon>
        <taxon>Sinomonas</taxon>
    </lineage>
</organism>
<accession>A0ABS9U3Q0</accession>
<evidence type="ECO:0000313" key="3">
    <source>
        <dbReference type="EMBL" id="MCH6471304.1"/>
    </source>
</evidence>
<dbReference type="Proteomes" id="UP001202922">
    <property type="component" value="Unassembled WGS sequence"/>
</dbReference>
<evidence type="ECO:0008006" key="5">
    <source>
        <dbReference type="Google" id="ProtNLM"/>
    </source>
</evidence>
<comment type="caution">
    <text evidence="3">The sequence shown here is derived from an EMBL/GenBank/DDBJ whole genome shotgun (WGS) entry which is preliminary data.</text>
</comment>
<evidence type="ECO:0000256" key="1">
    <source>
        <dbReference type="SAM" id="MobiDB-lite"/>
    </source>
</evidence>
<reference evidence="3 4" key="1">
    <citation type="submission" date="2022-03" db="EMBL/GenBank/DDBJ databases">
        <title>Sinomonas sp. isolated from a soil.</title>
        <authorList>
            <person name="Han J."/>
            <person name="Kim D.-U."/>
        </authorList>
    </citation>
    <scope>NUCLEOTIDE SEQUENCE [LARGE SCALE GENOMIC DNA]</scope>
    <source>
        <strain evidence="3 4">5-5</strain>
    </source>
</reference>
<sequence>MKKSKLTITLIVSAAIVATGGTVLAASSLKSTAQRAAEAAPPPPSEITASIEKRQLQDSVQLTCKPGFLSEAAVMGPATTPRVLTKAPLNEGDPIGDGTLIGEVNGSPVFAAIGSFPLYRELRLNDTGPDARLVNDALVRAGLLVQLDESTASTVTAHTVRAVAALYRGAGYAPPNSGDAVVARSAFEVLESPGTVAGAAHKTGDLGTDPILTAGLGHRGLLCSSASGSVPSEAKTGQKARVTSLGAELYPVVVEPGSRSGAKPAGSSQAGEGASSDQGGSGASQRDASQGDKGRIFIDIGKDMGGSPAVSADLILAESKPDSLVVPSSALWTRGSDTLVTVVEDDGCRDVAVTIDFTAAGESTVAAPAKESGLKVGDRVIVTGAAK</sequence>
<dbReference type="EMBL" id="JAKZBV010000001">
    <property type="protein sequence ID" value="MCH6471304.1"/>
    <property type="molecule type" value="Genomic_DNA"/>
</dbReference>
<evidence type="ECO:0000313" key="4">
    <source>
        <dbReference type="Proteomes" id="UP001202922"/>
    </source>
</evidence>
<dbReference type="RefSeq" id="WP_241055002.1">
    <property type="nucleotide sequence ID" value="NZ_JAKZBV010000001.1"/>
</dbReference>
<feature type="chain" id="PRO_5045365995" description="Peptidoglycan-binding protein" evidence="2">
    <location>
        <begin position="26"/>
        <end position="387"/>
    </location>
</feature>
<feature type="region of interest" description="Disordered" evidence="1">
    <location>
        <begin position="255"/>
        <end position="292"/>
    </location>
</feature>
<keyword evidence="2" id="KW-0732">Signal</keyword>
<name>A0ABS9U3Q0_9MICC</name>
<dbReference type="Gene3D" id="2.40.420.20">
    <property type="match status" value="1"/>
</dbReference>
<keyword evidence="4" id="KW-1185">Reference proteome</keyword>
<proteinExistence type="predicted"/>
<protein>
    <recommendedName>
        <fullName evidence="5">Peptidoglycan-binding protein</fullName>
    </recommendedName>
</protein>